<dbReference type="InterPro" id="IPR007553">
    <property type="entry name" value="2-thiour_desulf"/>
</dbReference>
<dbReference type="PANTHER" id="PTHR30087">
    <property type="entry name" value="INNER MEMBRANE PROTEIN"/>
    <property type="match status" value="1"/>
</dbReference>
<evidence type="ECO:0000313" key="1">
    <source>
        <dbReference type="EMBL" id="TKJ44400.1"/>
    </source>
</evidence>
<evidence type="ECO:0000313" key="2">
    <source>
        <dbReference type="Proteomes" id="UP000317778"/>
    </source>
</evidence>
<dbReference type="PANTHER" id="PTHR30087:SF1">
    <property type="entry name" value="HYPOTHETICAL CYTOSOLIC PROTEIN"/>
    <property type="match status" value="1"/>
</dbReference>
<gene>
    <name evidence="1" type="ORF">CEE36_01265</name>
</gene>
<dbReference type="AlphaFoldDB" id="A0A532VB18"/>
<dbReference type="Pfam" id="PF04463">
    <property type="entry name" value="2-thiour_desulf"/>
    <property type="match status" value="1"/>
</dbReference>
<sequence length="131" mass="14360">MILVSACLVGVRCRYDARRCEIPEEVRNALKEGLCLVPVCPEQLGGLSTPRPKNDLTWRRAKPTVINEEGRDVTPEFLSGAEETLKIARLVGAKRAIFKSRSPSCGEEGVATKLLLKGGIEVEVINAEKKD</sequence>
<reference evidence="1 2" key="1">
    <citation type="submission" date="2017-06" db="EMBL/GenBank/DDBJ databases">
        <title>Novel microbial phyla capable of carbon fixation and sulfur reduction in deep-sea sediments.</title>
        <authorList>
            <person name="Huang J."/>
            <person name="Baker B."/>
            <person name="Wang Y."/>
        </authorList>
    </citation>
    <scope>NUCLEOTIDE SEQUENCE [LARGE SCALE GENOMIC DNA]</scope>
    <source>
        <strain evidence="1">B3_TA06</strain>
    </source>
</reference>
<comment type="caution">
    <text evidence="1">The sequence shown here is derived from an EMBL/GenBank/DDBJ whole genome shotgun (WGS) entry which is preliminary data.</text>
</comment>
<name>A0A532VB18_UNCT6</name>
<proteinExistence type="predicted"/>
<organism evidence="1 2">
    <name type="scientific">candidate division TA06 bacterium B3_TA06</name>
    <dbReference type="NCBI Taxonomy" id="2012487"/>
    <lineage>
        <taxon>Bacteria</taxon>
        <taxon>Bacteria division TA06</taxon>
    </lineage>
</organism>
<accession>A0A532VB18</accession>
<protein>
    <submittedName>
        <fullName evidence="1">Uncharacterized protein</fullName>
    </submittedName>
</protein>
<dbReference type="Proteomes" id="UP000317778">
    <property type="component" value="Unassembled WGS sequence"/>
</dbReference>
<dbReference type="EMBL" id="NJBO01000001">
    <property type="protein sequence ID" value="TKJ44400.1"/>
    <property type="molecule type" value="Genomic_DNA"/>
</dbReference>